<keyword evidence="3 11" id="KW-0808">Transferase</keyword>
<comment type="pathway">
    <text evidence="1">Lipid metabolism.</text>
</comment>
<comment type="catalytic activity">
    <reaction evidence="10">
        <text>a (3R)-hydroxyacyl-[ACP] + L-ornithine = a lyso-ornithine lipid + holo-[ACP] + H(+)</text>
        <dbReference type="Rhea" id="RHEA:20633"/>
        <dbReference type="Rhea" id="RHEA-COMP:9685"/>
        <dbReference type="Rhea" id="RHEA-COMP:9945"/>
        <dbReference type="ChEBI" id="CHEBI:15378"/>
        <dbReference type="ChEBI" id="CHEBI:46911"/>
        <dbReference type="ChEBI" id="CHEBI:64479"/>
        <dbReference type="ChEBI" id="CHEBI:78827"/>
        <dbReference type="ChEBI" id="CHEBI:138482"/>
        <dbReference type="EC" id="2.3.2.30"/>
    </reaction>
    <physiologicalReaction direction="left-to-right" evidence="10">
        <dbReference type="Rhea" id="RHEA:20634"/>
    </physiologicalReaction>
</comment>
<dbReference type="InterPro" id="IPR016181">
    <property type="entry name" value="Acyl_CoA_acyltransferase"/>
</dbReference>
<dbReference type="Proteomes" id="UP000268192">
    <property type="component" value="Chromosome"/>
</dbReference>
<keyword evidence="4" id="KW-0443">Lipid metabolism</keyword>
<evidence type="ECO:0000256" key="7">
    <source>
        <dbReference type="ARBA" id="ARBA00039058"/>
    </source>
</evidence>
<keyword evidence="5" id="KW-0012">Acyltransferase</keyword>
<dbReference type="RefSeq" id="WP_126006462.1">
    <property type="nucleotide sequence ID" value="NZ_CP032509.1"/>
</dbReference>
<evidence type="ECO:0000256" key="3">
    <source>
        <dbReference type="ARBA" id="ARBA00022679"/>
    </source>
</evidence>
<dbReference type="AlphaFoldDB" id="A0A3S9B938"/>
<name>A0A3S9B938_9HYPH</name>
<dbReference type="InterPro" id="IPR052351">
    <property type="entry name" value="Ornithine_N-alpha-AT"/>
</dbReference>
<evidence type="ECO:0000313" key="12">
    <source>
        <dbReference type="Proteomes" id="UP000268192"/>
    </source>
</evidence>
<dbReference type="EC" id="2.3.2.30" evidence="7"/>
<organism evidence="11 12">
    <name type="scientific">Georhizobium profundi</name>
    <dbReference type="NCBI Taxonomy" id="2341112"/>
    <lineage>
        <taxon>Bacteria</taxon>
        <taxon>Pseudomonadati</taxon>
        <taxon>Pseudomonadota</taxon>
        <taxon>Alphaproteobacteria</taxon>
        <taxon>Hyphomicrobiales</taxon>
        <taxon>Rhizobiaceae</taxon>
        <taxon>Georhizobium</taxon>
    </lineage>
</organism>
<proteinExistence type="inferred from homology"/>
<dbReference type="OrthoDB" id="9787072at2"/>
<reference evidence="11 12" key="1">
    <citation type="submission" date="2018-09" db="EMBL/GenBank/DDBJ databases">
        <title>Marinorhizobium profundi gen. nov., sp. nov., isolated from a deep-sea sediment sample from the New Britain Trench and proposal of Marinorhizobiaceae fam. nov. in the order Rhizobiales of the class Alphaproteobacteria.</title>
        <authorList>
            <person name="Cao J."/>
        </authorList>
    </citation>
    <scope>NUCLEOTIDE SEQUENCE [LARGE SCALE GENOMIC DNA]</scope>
    <source>
        <strain evidence="11 12">WS11</strain>
    </source>
</reference>
<dbReference type="GO" id="GO:0043810">
    <property type="term" value="F:ornithine-acyl [acyl carrier protein] N-acyltransferase activity"/>
    <property type="evidence" value="ECO:0007669"/>
    <property type="project" value="UniProtKB-EC"/>
</dbReference>
<evidence type="ECO:0000313" key="11">
    <source>
        <dbReference type="EMBL" id="AZN73473.1"/>
    </source>
</evidence>
<dbReference type="PANTHER" id="PTHR37323:SF1">
    <property type="entry name" value="L-ORNITHINE N(ALPHA)-ACYLTRANSFERASE"/>
    <property type="match status" value="1"/>
</dbReference>
<evidence type="ECO:0000256" key="9">
    <source>
        <dbReference type="ARBA" id="ARBA00045724"/>
    </source>
</evidence>
<dbReference type="KEGG" id="abaw:D5400_00105"/>
<evidence type="ECO:0000256" key="6">
    <source>
        <dbReference type="ARBA" id="ARBA00038095"/>
    </source>
</evidence>
<dbReference type="PANTHER" id="PTHR37323">
    <property type="entry name" value="GCN5-RELATED N-ACETYLTRANSFERASE"/>
    <property type="match status" value="1"/>
</dbReference>
<evidence type="ECO:0000256" key="8">
    <source>
        <dbReference type="ARBA" id="ARBA00039866"/>
    </source>
</evidence>
<evidence type="ECO:0000256" key="4">
    <source>
        <dbReference type="ARBA" id="ARBA00023098"/>
    </source>
</evidence>
<protein>
    <recommendedName>
        <fullName evidence="8">L-ornithine N(alpha)-acyltransferase</fullName>
        <ecNumber evidence="7">2.3.2.30</ecNumber>
    </recommendedName>
</protein>
<dbReference type="Gene3D" id="3.40.630.30">
    <property type="match status" value="1"/>
</dbReference>
<comment type="function">
    <text evidence="9">Catalyzes the first step in the biosynthesis of ornithine lipids, which are phosphorus-free membrane lipids. Catalyzes the 3-hydroxyacyl-acyl carrier protein-dependent acylation of ornithine to form lyso-ornithine lipid (LOL).</text>
</comment>
<evidence type="ECO:0000256" key="2">
    <source>
        <dbReference type="ARBA" id="ARBA00022516"/>
    </source>
</evidence>
<evidence type="ECO:0000256" key="5">
    <source>
        <dbReference type="ARBA" id="ARBA00023315"/>
    </source>
</evidence>
<evidence type="ECO:0000256" key="10">
    <source>
        <dbReference type="ARBA" id="ARBA00047785"/>
    </source>
</evidence>
<evidence type="ECO:0000256" key="1">
    <source>
        <dbReference type="ARBA" id="ARBA00005189"/>
    </source>
</evidence>
<keyword evidence="2" id="KW-0444">Lipid biosynthesis</keyword>
<comment type="similarity">
    <text evidence="6">Belongs to the acetyltransferase family. OlsB subfamily.</text>
</comment>
<dbReference type="Pfam" id="PF13444">
    <property type="entry name" value="Acetyltransf_5"/>
    <property type="match status" value="1"/>
</dbReference>
<gene>
    <name evidence="11" type="ORF">D5400_00105</name>
</gene>
<dbReference type="EMBL" id="CP032509">
    <property type="protein sequence ID" value="AZN73473.1"/>
    <property type="molecule type" value="Genomic_DNA"/>
</dbReference>
<keyword evidence="12" id="KW-1185">Reference proteome</keyword>
<dbReference type="SUPFAM" id="SSF55729">
    <property type="entry name" value="Acyl-CoA N-acyltransferases (Nat)"/>
    <property type="match status" value="1"/>
</dbReference>
<sequence length="289" mass="31638">MTIELGQLAASQSRMIPPHVVADSAILGRIGTLVTRLAAGPSEVRAAQRVRHNVFVEEFGARMTPASASTGYDVDSFDTYCDHLLVLDTSLGGDAEDQIVGTYRLLRQSVAKSHHGFYSTSEFGVADMIARHPQKRFLELGRSCVLPPYRTKRTVELLWQGIWAYALEHGIDVMFGCASFGGCRPEAHALALSFLHHSAAAQGEWAVSALPELYRKMDLMPVEAIRPREALAALPPLVKGYLRLGARFGDGAVIDRAFGTTDVMVVLPRAAISPRYVNYYRADASRFCG</sequence>
<accession>A0A3S9B938</accession>
<dbReference type="GO" id="GO:0006629">
    <property type="term" value="P:lipid metabolic process"/>
    <property type="evidence" value="ECO:0007669"/>
    <property type="project" value="UniProtKB-KW"/>
</dbReference>